<accession>A0A026WTP6</accession>
<keyword evidence="2" id="KW-1185">Reference proteome</keyword>
<sequence length="176" mass="20808">MFPKTVLRGETTLQTGQTSVSMHQMKFTNEQGLPTCTLSIIPPKCTPFCQPCDVYFYRQVKNFIRRMQNCSHLLQTNREITSREDVIKIHALIHDQLQALIYSNMLRYAWYAAKLKPNKEYFLNVNQISFPESMKKENCNCEEISSAFIQCSWCRTYLCFECFYDEYHPTHCIRQS</sequence>
<dbReference type="Proteomes" id="UP000053097">
    <property type="component" value="Unassembled WGS sequence"/>
</dbReference>
<gene>
    <name evidence="1" type="ORF">X777_01173</name>
</gene>
<evidence type="ECO:0000313" key="2">
    <source>
        <dbReference type="Proteomes" id="UP000053097"/>
    </source>
</evidence>
<evidence type="ECO:0008006" key="3">
    <source>
        <dbReference type="Google" id="ProtNLM"/>
    </source>
</evidence>
<organism evidence="1 2">
    <name type="scientific">Ooceraea biroi</name>
    <name type="common">Clonal raider ant</name>
    <name type="synonym">Cerapachys biroi</name>
    <dbReference type="NCBI Taxonomy" id="2015173"/>
    <lineage>
        <taxon>Eukaryota</taxon>
        <taxon>Metazoa</taxon>
        <taxon>Ecdysozoa</taxon>
        <taxon>Arthropoda</taxon>
        <taxon>Hexapoda</taxon>
        <taxon>Insecta</taxon>
        <taxon>Pterygota</taxon>
        <taxon>Neoptera</taxon>
        <taxon>Endopterygota</taxon>
        <taxon>Hymenoptera</taxon>
        <taxon>Apocrita</taxon>
        <taxon>Aculeata</taxon>
        <taxon>Formicoidea</taxon>
        <taxon>Formicidae</taxon>
        <taxon>Dorylinae</taxon>
        <taxon>Ooceraea</taxon>
    </lineage>
</organism>
<proteinExistence type="predicted"/>
<dbReference type="AlphaFoldDB" id="A0A026WTP6"/>
<dbReference type="OMA" id="KENCNCE"/>
<reference evidence="1 2" key="1">
    <citation type="journal article" date="2014" name="Curr. Biol.">
        <title>The genome of the clonal raider ant Cerapachys biroi.</title>
        <authorList>
            <person name="Oxley P.R."/>
            <person name="Ji L."/>
            <person name="Fetter-Pruneda I."/>
            <person name="McKenzie S.K."/>
            <person name="Li C."/>
            <person name="Hu H."/>
            <person name="Zhang G."/>
            <person name="Kronauer D.J."/>
        </authorList>
    </citation>
    <scope>NUCLEOTIDE SEQUENCE [LARGE SCALE GENOMIC DNA]</scope>
</reference>
<protein>
    <recommendedName>
        <fullName evidence="3">Transposase Tc5 C-terminal domain-containing protein</fullName>
    </recommendedName>
</protein>
<dbReference type="OrthoDB" id="10039452at2759"/>
<evidence type="ECO:0000313" key="1">
    <source>
        <dbReference type="EMBL" id="EZA58474.1"/>
    </source>
</evidence>
<dbReference type="EMBL" id="KK107123">
    <property type="protein sequence ID" value="EZA58474.1"/>
    <property type="molecule type" value="Genomic_DNA"/>
</dbReference>
<name>A0A026WTP6_OOCBI</name>